<proteinExistence type="predicted"/>
<evidence type="ECO:0000313" key="1">
    <source>
        <dbReference type="EMBL" id="KRM73405.1"/>
    </source>
</evidence>
<dbReference type="RefSeq" id="WP_054761916.1">
    <property type="nucleotide sequence ID" value="NZ_AYYR01000127.1"/>
</dbReference>
<dbReference type="PATRIC" id="fig|1423733.4.peg.1470"/>
<comment type="caution">
    <text evidence="1">The sequence shown here is derived from an EMBL/GenBank/DDBJ whole genome shotgun (WGS) entry which is preliminary data.</text>
</comment>
<evidence type="ECO:0000313" key="2">
    <source>
        <dbReference type="Proteomes" id="UP000051845"/>
    </source>
</evidence>
<protein>
    <submittedName>
        <fullName evidence="1">Uncharacterized protein</fullName>
    </submittedName>
</protein>
<sequence length="84" mass="9357">MLPKVFTSPGVDFCQQRAMAGVQLDGILALVHFKATKAIIITNAAKETATGLLFYYLKKSTIKLNPAKHHAILFFSYQVINEME</sequence>
<dbReference type="EMBL" id="AYYR01000127">
    <property type="protein sequence ID" value="KRM73405.1"/>
    <property type="molecule type" value="Genomic_DNA"/>
</dbReference>
<dbReference type="Proteomes" id="UP000051845">
    <property type="component" value="Unassembled WGS sequence"/>
</dbReference>
<dbReference type="STRING" id="33960.TY91_05225"/>
<gene>
    <name evidence="1" type="ORF">FC82_GL001401</name>
</gene>
<name>A0A0R2B1H2_SECCO</name>
<accession>A0A0R2B1H2</accession>
<organism evidence="1 2">
    <name type="scientific">Secundilactobacillus collinoides DSM 20515 = JCM 1123</name>
    <dbReference type="NCBI Taxonomy" id="1423733"/>
    <lineage>
        <taxon>Bacteria</taxon>
        <taxon>Bacillati</taxon>
        <taxon>Bacillota</taxon>
        <taxon>Bacilli</taxon>
        <taxon>Lactobacillales</taxon>
        <taxon>Lactobacillaceae</taxon>
        <taxon>Secundilactobacillus</taxon>
    </lineage>
</organism>
<dbReference type="AlphaFoldDB" id="A0A0R2B1H2"/>
<reference evidence="1 2" key="1">
    <citation type="journal article" date="2015" name="Genome Announc.">
        <title>Expanding the biotechnology potential of lactobacilli through comparative genomics of 213 strains and associated genera.</title>
        <authorList>
            <person name="Sun Z."/>
            <person name="Harris H.M."/>
            <person name="McCann A."/>
            <person name="Guo C."/>
            <person name="Argimon S."/>
            <person name="Zhang W."/>
            <person name="Yang X."/>
            <person name="Jeffery I.B."/>
            <person name="Cooney J.C."/>
            <person name="Kagawa T.F."/>
            <person name="Liu W."/>
            <person name="Song Y."/>
            <person name="Salvetti E."/>
            <person name="Wrobel A."/>
            <person name="Rasinkangas P."/>
            <person name="Parkhill J."/>
            <person name="Rea M.C."/>
            <person name="O'Sullivan O."/>
            <person name="Ritari J."/>
            <person name="Douillard F.P."/>
            <person name="Paul Ross R."/>
            <person name="Yang R."/>
            <person name="Briner A.E."/>
            <person name="Felis G.E."/>
            <person name="de Vos W.M."/>
            <person name="Barrangou R."/>
            <person name="Klaenhammer T.R."/>
            <person name="Caufield P.W."/>
            <person name="Cui Y."/>
            <person name="Zhang H."/>
            <person name="O'Toole P.W."/>
        </authorList>
    </citation>
    <scope>NUCLEOTIDE SEQUENCE [LARGE SCALE GENOMIC DNA]</scope>
    <source>
        <strain evidence="1 2">DSM 20515</strain>
    </source>
</reference>